<organism evidence="9">
    <name type="scientific">Ananas comosus var. bracteatus</name>
    <name type="common">red pineapple</name>
    <dbReference type="NCBI Taxonomy" id="296719"/>
    <lineage>
        <taxon>Eukaryota</taxon>
        <taxon>Viridiplantae</taxon>
        <taxon>Streptophyta</taxon>
        <taxon>Embryophyta</taxon>
        <taxon>Tracheophyta</taxon>
        <taxon>Spermatophyta</taxon>
        <taxon>Magnoliopsida</taxon>
        <taxon>Liliopsida</taxon>
        <taxon>Poales</taxon>
        <taxon>Bromeliaceae</taxon>
        <taxon>Bromelioideae</taxon>
        <taxon>Ananas</taxon>
    </lineage>
</organism>
<comment type="similarity">
    <text evidence="6">Belongs to the protein kinase superfamily. STE Ser/Thr protein kinase family. MAP kinase kinase subfamily.</text>
</comment>
<evidence type="ECO:0000256" key="4">
    <source>
        <dbReference type="ARBA" id="ARBA00022777"/>
    </source>
</evidence>
<dbReference type="SMART" id="SM00220">
    <property type="entry name" value="S_TKc"/>
    <property type="match status" value="1"/>
</dbReference>
<evidence type="ECO:0000256" key="2">
    <source>
        <dbReference type="ARBA" id="ARBA00022679"/>
    </source>
</evidence>
<evidence type="ECO:0000313" key="9">
    <source>
        <dbReference type="EMBL" id="CAD1845280.1"/>
    </source>
</evidence>
<evidence type="ECO:0000259" key="8">
    <source>
        <dbReference type="PROSITE" id="PS50011"/>
    </source>
</evidence>
<evidence type="ECO:0000256" key="6">
    <source>
        <dbReference type="ARBA" id="ARBA00038035"/>
    </source>
</evidence>
<name>A0A6V7QPX5_ANACO</name>
<proteinExistence type="inferred from homology"/>
<dbReference type="AlphaFoldDB" id="A0A6V7QPX5"/>
<reference evidence="9" key="1">
    <citation type="submission" date="2020-07" db="EMBL/GenBank/DDBJ databases">
        <authorList>
            <person name="Lin J."/>
        </authorList>
    </citation>
    <scope>NUCLEOTIDE SEQUENCE</scope>
</reference>
<dbReference type="InterPro" id="IPR001245">
    <property type="entry name" value="Ser-Thr/Tyr_kinase_cat_dom"/>
</dbReference>
<keyword evidence="5" id="KW-0067">ATP-binding</keyword>
<dbReference type="Gene3D" id="3.30.200.20">
    <property type="entry name" value="Phosphorylase Kinase, domain 1"/>
    <property type="match status" value="1"/>
</dbReference>
<dbReference type="PANTHER" id="PTHR48013">
    <property type="entry name" value="DUAL SPECIFICITY MITOGEN-ACTIVATED PROTEIN KINASE KINASE 5-RELATED"/>
    <property type="match status" value="1"/>
</dbReference>
<accession>A0A6V7QPX5</accession>
<dbReference type="GO" id="GO:0005524">
    <property type="term" value="F:ATP binding"/>
    <property type="evidence" value="ECO:0007669"/>
    <property type="project" value="UniProtKB-KW"/>
</dbReference>
<keyword evidence="3" id="KW-0547">Nucleotide-binding</keyword>
<gene>
    <name evidence="9" type="ORF">CB5_LOCUS28491</name>
</gene>
<dbReference type="CDD" id="cd06623">
    <property type="entry name" value="PKc_MAPKK_plant_like"/>
    <property type="match status" value="1"/>
</dbReference>
<keyword evidence="2" id="KW-0808">Transferase</keyword>
<protein>
    <recommendedName>
        <fullName evidence="7">mitogen-activated protein kinase kinase</fullName>
        <ecNumber evidence="7">2.7.12.2</ecNumber>
    </recommendedName>
</protein>
<dbReference type="EMBL" id="CAJEUB010000001">
    <property type="protein sequence ID" value="CAD1845280.1"/>
    <property type="molecule type" value="Genomic_DNA"/>
</dbReference>
<keyword evidence="1" id="KW-0723">Serine/threonine-protein kinase</keyword>
<dbReference type="PROSITE" id="PS00108">
    <property type="entry name" value="PROTEIN_KINASE_ST"/>
    <property type="match status" value="1"/>
</dbReference>
<dbReference type="InterPro" id="IPR011009">
    <property type="entry name" value="Kinase-like_dom_sf"/>
</dbReference>
<dbReference type="FunFam" id="3.30.200.20:FF:000265">
    <property type="entry name" value="Mitogen-activated protein kinase kinase 6"/>
    <property type="match status" value="1"/>
</dbReference>
<keyword evidence="4" id="KW-0418">Kinase</keyword>
<dbReference type="GO" id="GO:0004674">
    <property type="term" value="F:protein serine/threonine kinase activity"/>
    <property type="evidence" value="ECO:0007669"/>
    <property type="project" value="UniProtKB-KW"/>
</dbReference>
<dbReference type="Gene3D" id="1.10.510.10">
    <property type="entry name" value="Transferase(Phosphotransferase) domain 1"/>
    <property type="match status" value="1"/>
</dbReference>
<dbReference type="GO" id="GO:0051707">
    <property type="term" value="P:response to other organism"/>
    <property type="evidence" value="ECO:0007669"/>
    <property type="project" value="UniProtKB-ARBA"/>
</dbReference>
<dbReference type="InterPro" id="IPR000719">
    <property type="entry name" value="Prot_kinase_dom"/>
</dbReference>
<dbReference type="PRINTS" id="PR00109">
    <property type="entry name" value="TYRKINASE"/>
</dbReference>
<dbReference type="PROSITE" id="PS50011">
    <property type="entry name" value="PROTEIN_KINASE_DOM"/>
    <property type="match status" value="1"/>
</dbReference>
<dbReference type="PANTHER" id="PTHR48013:SF32">
    <property type="entry name" value="MITOGEN-ACTIVATED PROTEIN KINASE KINASE 2-LIKE"/>
    <property type="match status" value="1"/>
</dbReference>
<evidence type="ECO:0000256" key="3">
    <source>
        <dbReference type="ARBA" id="ARBA00022741"/>
    </source>
</evidence>
<feature type="domain" description="Protein kinase" evidence="8">
    <location>
        <begin position="64"/>
        <end position="297"/>
    </location>
</feature>
<dbReference type="Pfam" id="PF00069">
    <property type="entry name" value="Pkinase"/>
    <property type="match status" value="1"/>
</dbReference>
<sequence length="321" mass="35652">MRPKLLISPPAHEDAIGKFLTQSGTFKHGDLLVNKDGLRIVSHSEEGEPPLIKPSDNQLSLADLDAVKVIGKGSEGIVQLVRHKWTGQFFALKVIQLNIQESVRKQIAQELKISLSTQCPYVVVCYQSYYDNGVISIVLEYMDGGSLADFLKKVKTIPEPYLAAICKQVLKGLMYLHHEKRIIHRDLKPSNILINHRGEVKISDFGVSAIIASSSGQRDTFIGTYNYMSPERISGQKHGYISDIWSLGLVMLECATASAFCTPDQFSEQFCSFISDCVQKNATDRKSAQVLLTHPFLSMYDDINVDLASYFTTAGSPLATF</sequence>
<evidence type="ECO:0000256" key="5">
    <source>
        <dbReference type="ARBA" id="ARBA00022840"/>
    </source>
</evidence>
<dbReference type="InterPro" id="IPR008271">
    <property type="entry name" value="Ser/Thr_kinase_AS"/>
</dbReference>
<dbReference type="EC" id="2.7.12.2" evidence="7"/>
<evidence type="ECO:0000256" key="7">
    <source>
        <dbReference type="ARBA" id="ARBA00038999"/>
    </source>
</evidence>
<dbReference type="GO" id="GO:0004708">
    <property type="term" value="F:MAP kinase kinase activity"/>
    <property type="evidence" value="ECO:0007669"/>
    <property type="project" value="UniProtKB-EC"/>
</dbReference>
<dbReference type="SUPFAM" id="SSF56112">
    <property type="entry name" value="Protein kinase-like (PK-like)"/>
    <property type="match status" value="1"/>
</dbReference>
<evidence type="ECO:0000256" key="1">
    <source>
        <dbReference type="ARBA" id="ARBA00022527"/>
    </source>
</evidence>